<accession>A0AAW7X7X5</accession>
<keyword evidence="1" id="KW-0472">Membrane</keyword>
<dbReference type="AlphaFoldDB" id="A0AAW7X7X5"/>
<gene>
    <name evidence="2" type="ORF">Q4521_10225</name>
</gene>
<evidence type="ECO:0000313" key="3">
    <source>
        <dbReference type="Proteomes" id="UP001169760"/>
    </source>
</evidence>
<evidence type="ECO:0000313" key="2">
    <source>
        <dbReference type="EMBL" id="MDO6422851.1"/>
    </source>
</evidence>
<keyword evidence="1" id="KW-0812">Transmembrane</keyword>
<feature type="transmembrane region" description="Helical" evidence="1">
    <location>
        <begin position="12"/>
        <end position="32"/>
    </location>
</feature>
<dbReference type="Proteomes" id="UP001169760">
    <property type="component" value="Unassembled WGS sequence"/>
</dbReference>
<protein>
    <submittedName>
        <fullName evidence="2">MSHA biogenesis protein MshP</fullName>
    </submittedName>
</protein>
<sequence length="144" mass="14835">MMQINLRVRNKGFLMPLAAVLVVGVAMMALAISHMASNSGNSSVQEGLSLQAFYAAESGAQYAMNQLMFDVTSRTSADANCATLSGTSLNFSAVGLAVCSASLACSVSNDAANTTSFYSVTSSANCGAGDLFAQRTISVSAFFQ</sequence>
<organism evidence="2 3">
    <name type="scientific">Saccharophagus degradans</name>
    <dbReference type="NCBI Taxonomy" id="86304"/>
    <lineage>
        <taxon>Bacteria</taxon>
        <taxon>Pseudomonadati</taxon>
        <taxon>Pseudomonadota</taxon>
        <taxon>Gammaproteobacteria</taxon>
        <taxon>Cellvibrionales</taxon>
        <taxon>Cellvibrionaceae</taxon>
        <taxon>Saccharophagus</taxon>
    </lineage>
</organism>
<reference evidence="2" key="1">
    <citation type="submission" date="2023-07" db="EMBL/GenBank/DDBJ databases">
        <title>Genome content predicts the carbon catabolic preferences of heterotrophic bacteria.</title>
        <authorList>
            <person name="Gralka M."/>
        </authorList>
    </citation>
    <scope>NUCLEOTIDE SEQUENCE</scope>
    <source>
        <strain evidence="2">I3M17_2</strain>
    </source>
</reference>
<comment type="caution">
    <text evidence="2">The sequence shown here is derived from an EMBL/GenBank/DDBJ whole genome shotgun (WGS) entry which is preliminary data.</text>
</comment>
<dbReference type="EMBL" id="JAUOPB010000007">
    <property type="protein sequence ID" value="MDO6422851.1"/>
    <property type="molecule type" value="Genomic_DNA"/>
</dbReference>
<dbReference type="RefSeq" id="WP_216062939.1">
    <property type="nucleotide sequence ID" value="NZ_CP123764.1"/>
</dbReference>
<name>A0AAW7X7X5_9GAMM</name>
<keyword evidence="1" id="KW-1133">Transmembrane helix</keyword>
<evidence type="ECO:0000256" key="1">
    <source>
        <dbReference type="SAM" id="Phobius"/>
    </source>
</evidence>
<proteinExistence type="predicted"/>